<keyword evidence="3" id="KW-1185">Reference proteome</keyword>
<evidence type="ECO:0000313" key="3">
    <source>
        <dbReference type="Proteomes" id="UP000321479"/>
    </source>
</evidence>
<sequence>MKKTVLALITCVIAMSVTMNAQAQNQHVLTKFGDDVGTLDGIIKAYYDVVSVKKGEKVNFERDSLLHIPGVRVGSAGIDAKGAPVLHYTSLKQYHRESDAYMEKNGFYEHETSRQVQNIRNIYHVWSAYEERYTPDGKVIGQGINSIELYFDGKRFWILGWYYD</sequence>
<dbReference type="EMBL" id="CP042436">
    <property type="protein sequence ID" value="QEC61890.1"/>
    <property type="molecule type" value="Genomic_DNA"/>
</dbReference>
<evidence type="ECO:0008006" key="4">
    <source>
        <dbReference type="Google" id="ProtNLM"/>
    </source>
</evidence>
<evidence type="ECO:0000313" key="2">
    <source>
        <dbReference type="EMBL" id="QEC61890.1"/>
    </source>
</evidence>
<dbReference type="OrthoDB" id="8754772at2"/>
<dbReference type="AlphaFoldDB" id="A0A5B8US48"/>
<keyword evidence="1" id="KW-0732">Signal</keyword>
<dbReference type="KEGG" id="mgin:FRZ54_04585"/>
<protein>
    <recommendedName>
        <fullName evidence="4">Nuclear transport factor 2 family protein</fullName>
    </recommendedName>
</protein>
<feature type="chain" id="PRO_5022796851" description="Nuclear transport factor 2 family protein" evidence="1">
    <location>
        <begin position="24"/>
        <end position="164"/>
    </location>
</feature>
<feature type="signal peptide" evidence="1">
    <location>
        <begin position="1"/>
        <end position="23"/>
    </location>
</feature>
<gene>
    <name evidence="2" type="ORF">FRZ54_04585</name>
</gene>
<organism evidence="2 3">
    <name type="scientific">Mucilaginibacter ginsenosidivorans</name>
    <dbReference type="NCBI Taxonomy" id="398053"/>
    <lineage>
        <taxon>Bacteria</taxon>
        <taxon>Pseudomonadati</taxon>
        <taxon>Bacteroidota</taxon>
        <taxon>Sphingobacteriia</taxon>
        <taxon>Sphingobacteriales</taxon>
        <taxon>Sphingobacteriaceae</taxon>
        <taxon>Mucilaginibacter</taxon>
    </lineage>
</organism>
<accession>A0A5B8US48</accession>
<dbReference type="Proteomes" id="UP000321479">
    <property type="component" value="Chromosome"/>
</dbReference>
<evidence type="ECO:0000256" key="1">
    <source>
        <dbReference type="SAM" id="SignalP"/>
    </source>
</evidence>
<name>A0A5B8US48_9SPHI</name>
<reference evidence="2 3" key="1">
    <citation type="journal article" date="2017" name="Curr. Microbiol.">
        <title>Mucilaginibacter ginsenosidivorans sp. nov., Isolated from Soil of Ginseng Field.</title>
        <authorList>
            <person name="Kim M.M."/>
            <person name="Siddiqi M.Z."/>
            <person name="Im W.T."/>
        </authorList>
    </citation>
    <scope>NUCLEOTIDE SEQUENCE [LARGE SCALE GENOMIC DNA]</scope>
    <source>
        <strain evidence="2 3">Gsoil 3017</strain>
    </source>
</reference>
<proteinExistence type="predicted"/>